<comment type="similarity">
    <text evidence="4">Belongs to the SYF2 family.</text>
</comment>
<evidence type="ECO:0000256" key="10">
    <source>
        <dbReference type="ARBA" id="ARBA00023235"/>
    </source>
</evidence>
<protein>
    <recommendedName>
        <fullName evidence="5">peptidylprolyl isomerase</fullName>
        <ecNumber evidence="5">5.2.1.8</ecNumber>
    </recommendedName>
</protein>
<evidence type="ECO:0000256" key="11">
    <source>
        <dbReference type="ARBA" id="ARBA00023242"/>
    </source>
</evidence>
<dbReference type="Pfam" id="PF08231">
    <property type="entry name" value="SYF2"/>
    <property type="match status" value="1"/>
</dbReference>
<evidence type="ECO:0000256" key="7">
    <source>
        <dbReference type="ARBA" id="ARBA00022728"/>
    </source>
</evidence>
<proteinExistence type="inferred from homology"/>
<dbReference type="GO" id="GO:0016018">
    <property type="term" value="F:cyclosporin A binding"/>
    <property type="evidence" value="ECO:0007669"/>
    <property type="project" value="TreeGrafter"/>
</dbReference>
<keyword evidence="11" id="KW-0539">Nucleus</keyword>
<dbReference type="FunFam" id="2.40.100.10:FF:000002">
    <property type="entry name" value="Peptidyl-prolyl cis-trans isomerase"/>
    <property type="match status" value="1"/>
</dbReference>
<gene>
    <name evidence="14" type="ORF">COHA_006033</name>
</gene>
<dbReference type="GO" id="GO:0006457">
    <property type="term" value="P:protein folding"/>
    <property type="evidence" value="ECO:0007669"/>
    <property type="project" value="InterPro"/>
</dbReference>
<dbReference type="PROSITE" id="PS50072">
    <property type="entry name" value="CSA_PPIASE_2"/>
    <property type="match status" value="1"/>
</dbReference>
<evidence type="ECO:0000256" key="1">
    <source>
        <dbReference type="ARBA" id="ARBA00000971"/>
    </source>
</evidence>
<comment type="subcellular location">
    <subcellularLocation>
        <location evidence="2">Nucleus</location>
    </subcellularLocation>
</comment>
<evidence type="ECO:0000256" key="9">
    <source>
        <dbReference type="ARBA" id="ARBA00023187"/>
    </source>
</evidence>
<dbReference type="InterPro" id="IPR013260">
    <property type="entry name" value="mRNA_splic_SYF2"/>
</dbReference>
<dbReference type="Proteomes" id="UP001205105">
    <property type="component" value="Unassembled WGS sequence"/>
</dbReference>
<comment type="caution">
    <text evidence="14">The sequence shown here is derived from an EMBL/GenBank/DDBJ whole genome shotgun (WGS) entry which is preliminary data.</text>
</comment>
<evidence type="ECO:0000256" key="12">
    <source>
        <dbReference type="SAM" id="MobiDB-lite"/>
    </source>
</evidence>
<dbReference type="PRINTS" id="PR00153">
    <property type="entry name" value="CSAPPISMRASE"/>
</dbReference>
<dbReference type="GO" id="GO:0006397">
    <property type="term" value="P:mRNA processing"/>
    <property type="evidence" value="ECO:0007669"/>
    <property type="project" value="UniProtKB-KW"/>
</dbReference>
<dbReference type="EC" id="5.2.1.8" evidence="5"/>
<evidence type="ECO:0000256" key="4">
    <source>
        <dbReference type="ARBA" id="ARBA00010028"/>
    </source>
</evidence>
<dbReference type="InterPro" id="IPR002130">
    <property type="entry name" value="Cyclophilin-type_PPIase_dom"/>
</dbReference>
<comment type="catalytic activity">
    <reaction evidence="1">
        <text>[protein]-peptidylproline (omega=180) = [protein]-peptidylproline (omega=0)</text>
        <dbReference type="Rhea" id="RHEA:16237"/>
        <dbReference type="Rhea" id="RHEA-COMP:10747"/>
        <dbReference type="Rhea" id="RHEA-COMP:10748"/>
        <dbReference type="ChEBI" id="CHEBI:83833"/>
        <dbReference type="ChEBI" id="CHEBI:83834"/>
        <dbReference type="EC" id="5.2.1.8"/>
    </reaction>
</comment>
<evidence type="ECO:0000256" key="6">
    <source>
        <dbReference type="ARBA" id="ARBA00022664"/>
    </source>
</evidence>
<dbReference type="InterPro" id="IPR029000">
    <property type="entry name" value="Cyclophilin-like_dom_sf"/>
</dbReference>
<dbReference type="Gene3D" id="2.40.100.10">
    <property type="entry name" value="Cyclophilin-like"/>
    <property type="match status" value="1"/>
</dbReference>
<organism evidence="14 15">
    <name type="scientific">Chlorella ohadii</name>
    <dbReference type="NCBI Taxonomy" id="2649997"/>
    <lineage>
        <taxon>Eukaryota</taxon>
        <taxon>Viridiplantae</taxon>
        <taxon>Chlorophyta</taxon>
        <taxon>core chlorophytes</taxon>
        <taxon>Trebouxiophyceae</taxon>
        <taxon>Chlorellales</taxon>
        <taxon>Chlorellaceae</taxon>
        <taxon>Chlorella clade</taxon>
        <taxon>Chlorella</taxon>
    </lineage>
</organism>
<keyword evidence="15" id="KW-1185">Reference proteome</keyword>
<evidence type="ECO:0000313" key="14">
    <source>
        <dbReference type="EMBL" id="KAI7840251.1"/>
    </source>
</evidence>
<dbReference type="EMBL" id="JADXDR010000083">
    <property type="protein sequence ID" value="KAI7840251.1"/>
    <property type="molecule type" value="Genomic_DNA"/>
</dbReference>
<comment type="similarity">
    <text evidence="3">Belongs to the cyclophilin-type PPIase family.</text>
</comment>
<keyword evidence="10" id="KW-0413">Isomerase</keyword>
<dbReference type="PROSITE" id="PS00170">
    <property type="entry name" value="CSA_PPIASE_1"/>
    <property type="match status" value="1"/>
</dbReference>
<evidence type="ECO:0000256" key="3">
    <source>
        <dbReference type="ARBA" id="ARBA00007365"/>
    </source>
</evidence>
<keyword evidence="6" id="KW-0507">mRNA processing</keyword>
<dbReference type="GO" id="GO:0003755">
    <property type="term" value="F:peptidyl-prolyl cis-trans isomerase activity"/>
    <property type="evidence" value="ECO:0007669"/>
    <property type="project" value="UniProtKB-KW"/>
</dbReference>
<evidence type="ECO:0000256" key="8">
    <source>
        <dbReference type="ARBA" id="ARBA00023110"/>
    </source>
</evidence>
<evidence type="ECO:0000256" key="2">
    <source>
        <dbReference type="ARBA" id="ARBA00004123"/>
    </source>
</evidence>
<feature type="region of interest" description="Disordered" evidence="12">
    <location>
        <begin position="192"/>
        <end position="218"/>
    </location>
</feature>
<keyword evidence="7" id="KW-0747">Spliceosome</keyword>
<dbReference type="GO" id="GO:0005681">
    <property type="term" value="C:spliceosomal complex"/>
    <property type="evidence" value="ECO:0007669"/>
    <property type="project" value="UniProtKB-KW"/>
</dbReference>
<feature type="domain" description="PPIase cyclophilin-type" evidence="13">
    <location>
        <begin position="11"/>
        <end position="174"/>
    </location>
</feature>
<dbReference type="GO" id="GO:0008380">
    <property type="term" value="P:RNA splicing"/>
    <property type="evidence" value="ECO:0007669"/>
    <property type="project" value="UniProtKB-KW"/>
</dbReference>
<dbReference type="InterPro" id="IPR020892">
    <property type="entry name" value="Cyclophilin-type_PPIase_CS"/>
</dbReference>
<evidence type="ECO:0000259" key="13">
    <source>
        <dbReference type="PROSITE" id="PS50072"/>
    </source>
</evidence>
<dbReference type="PANTHER" id="PTHR11071:SF561">
    <property type="entry name" value="PEPTIDYL-PROLYL CIS-TRANS ISOMERASE D-RELATED"/>
    <property type="match status" value="1"/>
</dbReference>
<sequence>MAADLDNPRVFFDISIAGEEAGRIVMTLFADVVPRTAENFRCLCTGEAGVGRSGKALHYKGSLFHRVIPQFMCQGGDFENADGTGGQSIYGDTFADENFDLKHTDGGLLSMANAGPGTNGSQFFITTAPCPWLDGKHVVFGRVTEGMSVVKRMESLGSKSGRTAQKIYIADCGELPSKRQIMAKILREREEAAAMKQDPSFQEGGEGEDGGAYSVDPTAGMNARQKKLWELQQRMKAARKANEHAVVAEKKKAAAAKAAEGGPEGGGGAGAGGNKRKWFEEKQKKKEEELARLGLAPDKAYLLETAETAEVLARKKEKKPAPEGWEQFNQASLAAAYERRTEKIKPDRAEYEAAKASDPEFYRAADSLLYGQGKPSEAAVDRMVAELNDRRSKSFSRRRAHREDKDIDYINDRNAHFNRKIERIFGEHTAEIKANLERGTALPDHR</sequence>
<accession>A0AAD5DNM8</accession>
<reference evidence="14" key="1">
    <citation type="submission" date="2020-11" db="EMBL/GenBank/DDBJ databases">
        <title>Chlorella ohadii genome sequencing and assembly.</title>
        <authorList>
            <person name="Murik O."/>
            <person name="Treves H."/>
            <person name="Kedem I."/>
            <person name="Shotland Y."/>
            <person name="Kaplan A."/>
        </authorList>
    </citation>
    <scope>NUCLEOTIDE SEQUENCE</scope>
    <source>
        <strain evidence="14">1</strain>
    </source>
</reference>
<evidence type="ECO:0000313" key="15">
    <source>
        <dbReference type="Proteomes" id="UP001205105"/>
    </source>
</evidence>
<dbReference type="CDD" id="cd01926">
    <property type="entry name" value="cyclophilin_ABH_like"/>
    <property type="match status" value="1"/>
</dbReference>
<evidence type="ECO:0000256" key="5">
    <source>
        <dbReference type="ARBA" id="ARBA00013194"/>
    </source>
</evidence>
<dbReference type="PANTHER" id="PTHR11071">
    <property type="entry name" value="PEPTIDYL-PROLYL CIS-TRANS ISOMERASE"/>
    <property type="match status" value="1"/>
</dbReference>
<dbReference type="Pfam" id="PF00160">
    <property type="entry name" value="Pro_isomerase"/>
    <property type="match status" value="1"/>
</dbReference>
<dbReference type="SUPFAM" id="SSF50891">
    <property type="entry name" value="Cyclophilin-like"/>
    <property type="match status" value="1"/>
</dbReference>
<keyword evidence="9" id="KW-0508">mRNA splicing</keyword>
<keyword evidence="8" id="KW-0697">Rotamase</keyword>
<dbReference type="GO" id="GO:0005737">
    <property type="term" value="C:cytoplasm"/>
    <property type="evidence" value="ECO:0007669"/>
    <property type="project" value="TreeGrafter"/>
</dbReference>
<dbReference type="AlphaFoldDB" id="A0AAD5DNM8"/>
<name>A0AAD5DNM8_9CHLO</name>